<dbReference type="Proteomes" id="UP001235939">
    <property type="component" value="Chromosome 02"/>
</dbReference>
<organism evidence="2 3">
    <name type="scientific">Cordylochernes scorpioides</name>
    <dbReference type="NCBI Taxonomy" id="51811"/>
    <lineage>
        <taxon>Eukaryota</taxon>
        <taxon>Metazoa</taxon>
        <taxon>Ecdysozoa</taxon>
        <taxon>Arthropoda</taxon>
        <taxon>Chelicerata</taxon>
        <taxon>Arachnida</taxon>
        <taxon>Pseudoscorpiones</taxon>
        <taxon>Cheliferoidea</taxon>
        <taxon>Chernetidae</taxon>
        <taxon>Cordylochernes</taxon>
    </lineage>
</organism>
<feature type="domain" description="Mos1 transposase HTH" evidence="1">
    <location>
        <begin position="377"/>
        <end position="421"/>
    </location>
</feature>
<sequence>MLEKSTTIDLRGMCATSDEFEDWTNSYVLQNWATFAMFEAWETSTVLEEWATSADLEPWAIYHIVGKIRELRQKQRAVIEFLEMEGCSEIHQRLKIVYTEVTIDISNVRRWMKRSTNSNQHWKQRQVYDPETKAQSGTALDWHHSSSPKKKKFKVQRSSKKVMATVFWDRRGVILIDFLDEGKLFKKKRLEISLKSVKLHHYNARPHTSYQTSKAIGQMSWSLVPQPPLQPRFGTLFEDLQEVKRSIKTWLGKLPPAYFQSGFTGQCWRKCIATAGEYSGTSTYERPNIRVFRDTSRRASDHLLLVTSEIRDTSSSVEDINLWQHGITGEMWWRDMPFQSIRSSVEFEQCEGRYMPPLEVCFQLLQHSAMERSLEQRYTIKFCVRLGKNATETFQMLQKAFKDDCISRSQYGKWHKAFKEGREEVADEPRSGRPTTARTDENVDRVLEVLRTDRRLSIQKIADTLHMSTLWYMG</sequence>
<dbReference type="InterPro" id="IPR036397">
    <property type="entry name" value="RNaseH_sf"/>
</dbReference>
<gene>
    <name evidence="2" type="ORF">LAZ67_2002195</name>
</gene>
<dbReference type="Pfam" id="PF17906">
    <property type="entry name" value="HTH_48"/>
    <property type="match status" value="1"/>
</dbReference>
<dbReference type="PANTHER" id="PTHR46060">
    <property type="entry name" value="MARINER MOS1 TRANSPOSASE-LIKE PROTEIN"/>
    <property type="match status" value="1"/>
</dbReference>
<reference evidence="2 3" key="1">
    <citation type="submission" date="2022-01" db="EMBL/GenBank/DDBJ databases">
        <title>A chromosomal length assembly of Cordylochernes scorpioides.</title>
        <authorList>
            <person name="Zeh D."/>
            <person name="Zeh J."/>
        </authorList>
    </citation>
    <scope>NUCLEOTIDE SEQUENCE [LARGE SCALE GENOMIC DNA]</scope>
    <source>
        <strain evidence="2">IN4F17</strain>
        <tissue evidence="2">Whole Body</tissue>
    </source>
</reference>
<name>A0ABY6K207_9ARAC</name>
<evidence type="ECO:0000313" key="2">
    <source>
        <dbReference type="EMBL" id="UYV62871.1"/>
    </source>
</evidence>
<accession>A0ABY6K207</accession>
<evidence type="ECO:0000313" key="3">
    <source>
        <dbReference type="Proteomes" id="UP001235939"/>
    </source>
</evidence>
<dbReference type="InterPro" id="IPR052709">
    <property type="entry name" value="Transposase-MT_Hybrid"/>
</dbReference>
<dbReference type="InterPro" id="IPR041426">
    <property type="entry name" value="Mos1_HTH"/>
</dbReference>
<proteinExistence type="predicted"/>
<evidence type="ECO:0000259" key="1">
    <source>
        <dbReference type="Pfam" id="PF17906"/>
    </source>
</evidence>
<dbReference type="EMBL" id="CP092864">
    <property type="protein sequence ID" value="UYV62871.1"/>
    <property type="molecule type" value="Genomic_DNA"/>
</dbReference>
<dbReference type="Pfam" id="PF01359">
    <property type="entry name" value="Transposase_1"/>
    <property type="match status" value="1"/>
</dbReference>
<dbReference type="PANTHER" id="PTHR46060:SF1">
    <property type="entry name" value="MARINER MOS1 TRANSPOSASE-LIKE PROTEIN"/>
    <property type="match status" value="1"/>
</dbReference>
<dbReference type="InterPro" id="IPR001888">
    <property type="entry name" value="Transposase_1"/>
</dbReference>
<dbReference type="Gene3D" id="1.10.10.1450">
    <property type="match status" value="1"/>
</dbReference>
<dbReference type="Gene3D" id="3.30.420.10">
    <property type="entry name" value="Ribonuclease H-like superfamily/Ribonuclease H"/>
    <property type="match status" value="1"/>
</dbReference>
<keyword evidence="3" id="KW-1185">Reference proteome</keyword>
<protein>
    <recommendedName>
        <fullName evidence="1">Mos1 transposase HTH domain-containing protein</fullName>
    </recommendedName>
</protein>